<accession>A0A9N9CSC2</accession>
<gene>
    <name evidence="2" type="ORF">AGERDE_LOCUS9704</name>
</gene>
<dbReference type="AlphaFoldDB" id="A0A9N9CSC2"/>
<protein>
    <submittedName>
        <fullName evidence="2">550_t:CDS:1</fullName>
    </submittedName>
</protein>
<evidence type="ECO:0000313" key="2">
    <source>
        <dbReference type="EMBL" id="CAG8613342.1"/>
    </source>
</evidence>
<keyword evidence="1" id="KW-0472">Membrane</keyword>
<sequence length="234" mass="26982">MPIKRIAIGELYQSFETSHSSPFRPQKSHLTINFSKLTVTLGNNAPQKWSFIPCTMPGYSNGFYIVNTTQNLALEYDLYMGEIVPSPLVVEKESFIWKRALINVWKDQDDYCLTPFKDPSRRLTTEMIQIPVDDHGTLCNVTISRLCGIAGTLRNQAWVFEEDSCEQDVCAENEKLEDSEISDVELPLKKNEKKSEKYVKIIDELKDEFKEIVNFRWVAGCIVIIAMFIIEKRK</sequence>
<evidence type="ECO:0000313" key="3">
    <source>
        <dbReference type="Proteomes" id="UP000789831"/>
    </source>
</evidence>
<keyword evidence="1" id="KW-1133">Transmembrane helix</keyword>
<name>A0A9N9CSC2_9GLOM</name>
<feature type="transmembrane region" description="Helical" evidence="1">
    <location>
        <begin position="213"/>
        <end position="230"/>
    </location>
</feature>
<dbReference type="OrthoDB" id="10352139at2759"/>
<comment type="caution">
    <text evidence="2">The sequence shown here is derived from an EMBL/GenBank/DDBJ whole genome shotgun (WGS) entry which is preliminary data.</text>
</comment>
<dbReference type="EMBL" id="CAJVPL010002540">
    <property type="protein sequence ID" value="CAG8613342.1"/>
    <property type="molecule type" value="Genomic_DNA"/>
</dbReference>
<dbReference type="Proteomes" id="UP000789831">
    <property type="component" value="Unassembled WGS sequence"/>
</dbReference>
<reference evidence="2" key="1">
    <citation type="submission" date="2021-06" db="EMBL/GenBank/DDBJ databases">
        <authorList>
            <person name="Kallberg Y."/>
            <person name="Tangrot J."/>
            <person name="Rosling A."/>
        </authorList>
    </citation>
    <scope>NUCLEOTIDE SEQUENCE</scope>
    <source>
        <strain evidence="2">MT106</strain>
    </source>
</reference>
<keyword evidence="3" id="KW-1185">Reference proteome</keyword>
<evidence type="ECO:0000256" key="1">
    <source>
        <dbReference type="SAM" id="Phobius"/>
    </source>
</evidence>
<organism evidence="2 3">
    <name type="scientific">Ambispora gerdemannii</name>
    <dbReference type="NCBI Taxonomy" id="144530"/>
    <lineage>
        <taxon>Eukaryota</taxon>
        <taxon>Fungi</taxon>
        <taxon>Fungi incertae sedis</taxon>
        <taxon>Mucoromycota</taxon>
        <taxon>Glomeromycotina</taxon>
        <taxon>Glomeromycetes</taxon>
        <taxon>Archaeosporales</taxon>
        <taxon>Ambisporaceae</taxon>
        <taxon>Ambispora</taxon>
    </lineage>
</organism>
<keyword evidence="1" id="KW-0812">Transmembrane</keyword>
<proteinExistence type="predicted"/>